<reference evidence="2" key="1">
    <citation type="submission" date="2016-04" db="EMBL/GenBank/DDBJ databases">
        <authorList>
            <person name="Evans L.H."/>
            <person name="Alamgir A."/>
            <person name="Owens N."/>
            <person name="Weber N.D."/>
            <person name="Virtaneva K."/>
            <person name="Barbian K."/>
            <person name="Babar A."/>
            <person name="Rosenke K."/>
        </authorList>
    </citation>
    <scope>NUCLEOTIDE SEQUENCE</scope>
    <source>
        <strain evidence="2">86</strain>
    </source>
</reference>
<feature type="domain" description="Flavoprotein" evidence="1">
    <location>
        <begin position="29"/>
        <end position="141"/>
    </location>
</feature>
<evidence type="ECO:0000259" key="1">
    <source>
        <dbReference type="Pfam" id="PF02441"/>
    </source>
</evidence>
<dbReference type="Gene3D" id="3.40.50.1950">
    <property type="entry name" value="Flavin prenyltransferase-like"/>
    <property type="match status" value="1"/>
</dbReference>
<organism evidence="2">
    <name type="scientific">uncultured Alphaproteobacteria bacterium</name>
    <dbReference type="NCBI Taxonomy" id="91750"/>
    <lineage>
        <taxon>Bacteria</taxon>
        <taxon>Pseudomonadati</taxon>
        <taxon>Pseudomonadota</taxon>
        <taxon>Alphaproteobacteria</taxon>
        <taxon>environmental samples</taxon>
    </lineage>
</organism>
<protein>
    <recommendedName>
        <fullName evidence="1">Flavoprotein domain-containing protein</fullName>
    </recommendedName>
</protein>
<gene>
    <name evidence="2" type="ORF">KL86APRO_10076</name>
</gene>
<accession>A0A212IV11</accession>
<sequence length="267" mass="26951">MDDAIRDLVREVLRRLAPGLGADGARGEVIVAVTGATVGHDAAVDQAIALILKGFRLRVICSEAAAHLVGDGLARGLAGFPNWEILPPHAWFAALMRARAVAVPLLSVNSLSKLAALIADDDTANLMLHALFAGKPLVLAADGVLPGPGREALGFGGAGRALRAAVEERLRTVIGYGAAVVALDGLAARVEAALPLAAATPSAVAPAPAAARGRRLSRARVVGAGEVAAAARAGADLYCDAAALVTPLAKEAAERHGVRIVKTPAGA</sequence>
<dbReference type="AlphaFoldDB" id="A0A212IV11"/>
<dbReference type="InterPro" id="IPR003382">
    <property type="entry name" value="Flavoprotein"/>
</dbReference>
<evidence type="ECO:0000313" key="2">
    <source>
        <dbReference type="EMBL" id="SBV91046.1"/>
    </source>
</evidence>
<name>A0A212IV11_9PROT</name>
<dbReference type="InterPro" id="IPR036551">
    <property type="entry name" value="Flavin_trans-like"/>
</dbReference>
<dbReference type="EMBL" id="FLUO01000001">
    <property type="protein sequence ID" value="SBV91046.1"/>
    <property type="molecule type" value="Genomic_DNA"/>
</dbReference>
<dbReference type="GO" id="GO:0003824">
    <property type="term" value="F:catalytic activity"/>
    <property type="evidence" value="ECO:0007669"/>
    <property type="project" value="InterPro"/>
</dbReference>
<proteinExistence type="predicted"/>
<dbReference type="Pfam" id="PF02441">
    <property type="entry name" value="Flavoprotein"/>
    <property type="match status" value="1"/>
</dbReference>
<dbReference type="SUPFAM" id="SSF52507">
    <property type="entry name" value="Homo-oligomeric flavin-containing Cys decarboxylases, HFCD"/>
    <property type="match status" value="1"/>
</dbReference>